<evidence type="ECO:0000313" key="1">
    <source>
        <dbReference type="EMBL" id="KID59048.1"/>
    </source>
</evidence>
<comment type="caution">
    <text evidence="1">The sequence shown here is derived from an EMBL/GenBank/DDBJ whole genome shotgun (WGS) entry which is preliminary data.</text>
</comment>
<sequence>MYAQIKRDKQHNHRLIIGHVTQQTSAPLIKGLLQKAAHKYDKYAKTLSRQITGDGKDLCVKEGKLKYKIFNYQGARILEITDLVSDKLTKGAGVKLMKHVMEIGKAAGCDIVRLIAESSGYDGRPKQAELLQWYTNRGLHNVKPGGKFGRWMVGEIDDCLKMINGTLSRFS</sequence>
<organism evidence="1 2">
    <name type="scientific">Pseudoalteromonas luteoviolacea</name>
    <dbReference type="NCBI Taxonomy" id="43657"/>
    <lineage>
        <taxon>Bacteria</taxon>
        <taxon>Pseudomonadati</taxon>
        <taxon>Pseudomonadota</taxon>
        <taxon>Gammaproteobacteria</taxon>
        <taxon>Alteromonadales</taxon>
        <taxon>Pseudoalteromonadaceae</taxon>
        <taxon>Pseudoalteromonas</taxon>
    </lineage>
</organism>
<evidence type="ECO:0000313" key="2">
    <source>
        <dbReference type="Proteomes" id="UP000031327"/>
    </source>
</evidence>
<accession>A0A0C1MVT6</accession>
<dbReference type="AlphaFoldDB" id="A0A0C1MVT6"/>
<name>A0A0C1MVT6_9GAMM</name>
<protein>
    <submittedName>
        <fullName evidence="1">Uncharacterized protein</fullName>
    </submittedName>
</protein>
<dbReference type="RefSeq" id="WP_039607649.1">
    <property type="nucleotide sequence ID" value="NZ_JWIC01000001.1"/>
</dbReference>
<proteinExistence type="predicted"/>
<reference evidence="1 2" key="1">
    <citation type="submission" date="2014-12" db="EMBL/GenBank/DDBJ databases">
        <title>Draft Genome Sequence of Pseudoalteromonas luteoviolacea HI1.</title>
        <authorList>
            <person name="Asahina A.Y."/>
            <person name="Hadfield M.G."/>
        </authorList>
    </citation>
    <scope>NUCLEOTIDE SEQUENCE [LARGE SCALE GENOMIC DNA]</scope>
    <source>
        <strain evidence="1 2">HI1</strain>
    </source>
</reference>
<dbReference type="OrthoDB" id="6301334at2"/>
<dbReference type="EMBL" id="JWIC01000001">
    <property type="protein sequence ID" value="KID59048.1"/>
    <property type="molecule type" value="Genomic_DNA"/>
</dbReference>
<gene>
    <name evidence="1" type="ORF">JF50_00915</name>
</gene>
<dbReference type="Proteomes" id="UP000031327">
    <property type="component" value="Unassembled WGS sequence"/>
</dbReference>